<protein>
    <submittedName>
        <fullName evidence="1">Uncharacterized protein</fullName>
    </submittedName>
</protein>
<sequence>MNDNVNEKRSRRRFLSLGLLSGAGLLTEKASAMTSGLEEDEKISMLTPDGKLVEVSKKILEKSEDREKANNAKILKWTNAQNKSEK</sequence>
<name>A0A9D7XMI5_9BACT</name>
<reference evidence="1 2" key="1">
    <citation type="submission" date="2020-10" db="EMBL/GenBank/DDBJ databases">
        <title>Connecting structure to function with the recovery of over 1000 high-quality activated sludge metagenome-assembled genomes encoding full-length rRNA genes using long-read sequencing.</title>
        <authorList>
            <person name="Singleton C.M."/>
            <person name="Petriglieri F."/>
            <person name="Kristensen J.M."/>
            <person name="Kirkegaard R.H."/>
            <person name="Michaelsen T.Y."/>
            <person name="Andersen M.H."/>
            <person name="Karst S.M."/>
            <person name="Dueholm M.S."/>
            <person name="Nielsen P.H."/>
            <person name="Albertsen M."/>
        </authorList>
    </citation>
    <scope>NUCLEOTIDE SEQUENCE [LARGE SCALE GENOMIC DNA]</scope>
    <source>
        <strain evidence="1">Ribe_18-Q3-R11-54_MAXAC.273</strain>
    </source>
</reference>
<dbReference type="InterPro" id="IPR006311">
    <property type="entry name" value="TAT_signal"/>
</dbReference>
<dbReference type="EMBL" id="JADKGY010000006">
    <property type="protein sequence ID" value="MBK9982299.1"/>
    <property type="molecule type" value="Genomic_DNA"/>
</dbReference>
<gene>
    <name evidence="1" type="ORF">IPP15_07725</name>
</gene>
<evidence type="ECO:0000313" key="2">
    <source>
        <dbReference type="Proteomes" id="UP000808337"/>
    </source>
</evidence>
<dbReference type="PROSITE" id="PS51318">
    <property type="entry name" value="TAT"/>
    <property type="match status" value="1"/>
</dbReference>
<proteinExistence type="predicted"/>
<organism evidence="1 2">
    <name type="scientific">Candidatus Opimibacter skivensis</name>
    <dbReference type="NCBI Taxonomy" id="2982028"/>
    <lineage>
        <taxon>Bacteria</taxon>
        <taxon>Pseudomonadati</taxon>
        <taxon>Bacteroidota</taxon>
        <taxon>Saprospiria</taxon>
        <taxon>Saprospirales</taxon>
        <taxon>Saprospiraceae</taxon>
        <taxon>Candidatus Opimibacter</taxon>
    </lineage>
</organism>
<evidence type="ECO:0000313" key="1">
    <source>
        <dbReference type="EMBL" id="MBK9982299.1"/>
    </source>
</evidence>
<dbReference type="Proteomes" id="UP000808337">
    <property type="component" value="Unassembled WGS sequence"/>
</dbReference>
<accession>A0A9D7XMI5</accession>
<comment type="caution">
    <text evidence="1">The sequence shown here is derived from an EMBL/GenBank/DDBJ whole genome shotgun (WGS) entry which is preliminary data.</text>
</comment>
<dbReference type="AlphaFoldDB" id="A0A9D7XMI5"/>